<feature type="region of interest" description="Disordered" evidence="1">
    <location>
        <begin position="11"/>
        <end position="101"/>
    </location>
</feature>
<name>A0A5J5DIP6_9PERO</name>
<dbReference type="CDD" id="cd14279">
    <property type="entry name" value="CUE"/>
    <property type="match status" value="1"/>
</dbReference>
<proteinExistence type="predicted"/>
<keyword evidence="4" id="KW-1185">Reference proteome</keyword>
<evidence type="ECO:0000256" key="1">
    <source>
        <dbReference type="SAM" id="MobiDB-lite"/>
    </source>
</evidence>
<reference evidence="3 4" key="1">
    <citation type="submission" date="2019-08" db="EMBL/GenBank/DDBJ databases">
        <title>A chromosome-level genome assembly, high-density linkage maps, and genome scans reveal the genomic architecture of hybrid incompatibilities underlying speciation via character displacement in darters (Percidae: Etheostominae).</title>
        <authorList>
            <person name="Moran R.L."/>
            <person name="Catchen J.M."/>
            <person name="Fuller R.C."/>
        </authorList>
    </citation>
    <scope>NUCLEOTIDE SEQUENCE [LARGE SCALE GENOMIC DNA]</scope>
    <source>
        <strain evidence="3">EspeVRDwgs_2016</strain>
        <tissue evidence="3">Muscle</tissue>
    </source>
</reference>
<evidence type="ECO:0000259" key="2">
    <source>
        <dbReference type="PROSITE" id="PS51140"/>
    </source>
</evidence>
<dbReference type="InterPro" id="IPR003892">
    <property type="entry name" value="CUE"/>
</dbReference>
<organism evidence="3 4">
    <name type="scientific">Etheostoma spectabile</name>
    <name type="common">orangethroat darter</name>
    <dbReference type="NCBI Taxonomy" id="54343"/>
    <lineage>
        <taxon>Eukaryota</taxon>
        <taxon>Metazoa</taxon>
        <taxon>Chordata</taxon>
        <taxon>Craniata</taxon>
        <taxon>Vertebrata</taxon>
        <taxon>Euteleostomi</taxon>
        <taxon>Actinopterygii</taxon>
        <taxon>Neopterygii</taxon>
        <taxon>Teleostei</taxon>
        <taxon>Neoteleostei</taxon>
        <taxon>Acanthomorphata</taxon>
        <taxon>Eupercaria</taxon>
        <taxon>Perciformes</taxon>
        <taxon>Percoidei</taxon>
        <taxon>Percidae</taxon>
        <taxon>Etheostomatinae</taxon>
        <taxon>Etheostoma</taxon>
    </lineage>
</organism>
<dbReference type="PROSITE" id="PS51140">
    <property type="entry name" value="CUE"/>
    <property type="match status" value="1"/>
</dbReference>
<evidence type="ECO:0000313" key="4">
    <source>
        <dbReference type="Proteomes" id="UP000327493"/>
    </source>
</evidence>
<accession>A0A5J5DIP6</accession>
<dbReference type="EMBL" id="VOFY01000005">
    <property type="protein sequence ID" value="KAA8593109.1"/>
    <property type="molecule type" value="Genomic_DNA"/>
</dbReference>
<dbReference type="AlphaFoldDB" id="A0A5J5DIP6"/>
<feature type="domain" description="CUE" evidence="2">
    <location>
        <begin position="126"/>
        <end position="166"/>
    </location>
</feature>
<dbReference type="GO" id="GO:0043130">
    <property type="term" value="F:ubiquitin binding"/>
    <property type="evidence" value="ECO:0007669"/>
    <property type="project" value="InterPro"/>
</dbReference>
<dbReference type="Proteomes" id="UP000327493">
    <property type="component" value="Chromosome 5"/>
</dbReference>
<gene>
    <name evidence="3" type="ORF">FQN60_018564</name>
</gene>
<feature type="compositionally biased region" description="Basic and acidic residues" evidence="1">
    <location>
        <begin position="66"/>
        <end position="97"/>
    </location>
</feature>
<protein>
    <recommendedName>
        <fullName evidence="2">CUE domain-containing protein</fullName>
    </recommendedName>
</protein>
<sequence>MALIVSALLHPASPVSDVTEKKRRVCRKRPEDTLHSASEAVESKQKSTSGRDVQLEHRRVNSAFLDKLEGRGSEKKTKEEAVWEAERPFMSTKEDTPRNQLPVVHLNPDPEQSYYDWTDEAGLEPDVDWALMRLMSSFPDFSKVFLEDILDQCNGDYDQAYTLLNN</sequence>
<comment type="caution">
    <text evidence="3">The sequence shown here is derived from an EMBL/GenBank/DDBJ whole genome shotgun (WGS) entry which is preliminary data.</text>
</comment>
<evidence type="ECO:0000313" key="3">
    <source>
        <dbReference type="EMBL" id="KAA8593109.1"/>
    </source>
</evidence>